<comment type="subcellular location">
    <subcellularLocation>
        <location evidence="1">Mitochondrion</location>
    </subcellularLocation>
</comment>
<dbReference type="PANTHER" id="PTHR21228">
    <property type="entry name" value="FAST LEU-RICH DOMAIN-CONTAINING"/>
    <property type="match status" value="1"/>
</dbReference>
<keyword evidence="2" id="KW-0496">Mitochondrion</keyword>
<dbReference type="AlphaFoldDB" id="A0A8D3A264"/>
<dbReference type="InterPro" id="IPR010622">
    <property type="entry name" value="FAST_Leu-rich"/>
</dbReference>
<reference evidence="4" key="1">
    <citation type="submission" date="2023-05" db="EMBL/GenBank/DDBJ databases">
        <title>High-quality long-read genome of Scophthalmus maximus.</title>
        <authorList>
            <person name="Lien S."/>
            <person name="Martinez P."/>
        </authorList>
    </citation>
    <scope>NUCLEOTIDE SEQUENCE [LARGE SCALE GENOMIC DNA]</scope>
</reference>
<evidence type="ECO:0000259" key="3">
    <source>
        <dbReference type="PROSITE" id="PS51286"/>
    </source>
</evidence>
<dbReference type="PROSITE" id="PS51286">
    <property type="entry name" value="RAP"/>
    <property type="match status" value="1"/>
</dbReference>
<evidence type="ECO:0000256" key="1">
    <source>
        <dbReference type="ARBA" id="ARBA00004173"/>
    </source>
</evidence>
<dbReference type="GeneTree" id="ENSGT01030000234607"/>
<dbReference type="InterPro" id="IPR050870">
    <property type="entry name" value="FAST_kinase"/>
</dbReference>
<dbReference type="Proteomes" id="UP000694558">
    <property type="component" value="Chromosome 1"/>
</dbReference>
<dbReference type="GO" id="GO:0005759">
    <property type="term" value="C:mitochondrial matrix"/>
    <property type="evidence" value="ECO:0007669"/>
    <property type="project" value="TreeGrafter"/>
</dbReference>
<name>A0A8D3A264_SCOMX</name>
<dbReference type="InterPro" id="IPR013584">
    <property type="entry name" value="RAP"/>
</dbReference>
<evidence type="ECO:0000256" key="2">
    <source>
        <dbReference type="ARBA" id="ARBA00023128"/>
    </source>
</evidence>
<organism evidence="4 5">
    <name type="scientific">Scophthalmus maximus</name>
    <name type="common">Turbot</name>
    <name type="synonym">Psetta maxima</name>
    <dbReference type="NCBI Taxonomy" id="52904"/>
    <lineage>
        <taxon>Eukaryota</taxon>
        <taxon>Metazoa</taxon>
        <taxon>Chordata</taxon>
        <taxon>Craniata</taxon>
        <taxon>Vertebrata</taxon>
        <taxon>Euteleostomi</taxon>
        <taxon>Actinopterygii</taxon>
        <taxon>Neopterygii</taxon>
        <taxon>Teleostei</taxon>
        <taxon>Neoteleostei</taxon>
        <taxon>Acanthomorphata</taxon>
        <taxon>Carangaria</taxon>
        <taxon>Pleuronectiformes</taxon>
        <taxon>Pleuronectoidei</taxon>
        <taxon>Scophthalmidae</taxon>
        <taxon>Scophthalmus</taxon>
    </lineage>
</organism>
<dbReference type="GO" id="GO:0044528">
    <property type="term" value="P:regulation of mitochondrial mRNA stability"/>
    <property type="evidence" value="ECO:0007669"/>
    <property type="project" value="InterPro"/>
</dbReference>
<dbReference type="PANTHER" id="PTHR21228:SF1">
    <property type="entry name" value="FAST KINASE DOMAIN-CONTAINING PROTEIN 2, MITOCHONDRIAL"/>
    <property type="match status" value="1"/>
</dbReference>
<feature type="domain" description="RAP" evidence="3">
    <location>
        <begin position="538"/>
        <end position="595"/>
    </location>
</feature>
<protein>
    <submittedName>
        <fullName evidence="4">FAST kinase domains 2</fullName>
    </submittedName>
</protein>
<proteinExistence type="predicted"/>
<dbReference type="GO" id="GO:0035770">
    <property type="term" value="C:ribonucleoprotein granule"/>
    <property type="evidence" value="ECO:0007669"/>
    <property type="project" value="TreeGrafter"/>
</dbReference>
<dbReference type="GO" id="GO:0000963">
    <property type="term" value="P:mitochondrial RNA processing"/>
    <property type="evidence" value="ECO:0007669"/>
    <property type="project" value="TreeGrafter"/>
</dbReference>
<reference evidence="4" key="2">
    <citation type="submission" date="2025-08" db="UniProtKB">
        <authorList>
            <consortium name="Ensembl"/>
        </authorList>
    </citation>
    <scope>IDENTIFICATION</scope>
</reference>
<accession>A0A8D3A264</accession>
<dbReference type="Ensembl" id="ENSSMAT00000011469.2">
    <property type="protein sequence ID" value="ENSSMAP00000011320.2"/>
    <property type="gene ID" value="ENSSMAG00000006986.2"/>
</dbReference>
<dbReference type="SMART" id="SM00952">
    <property type="entry name" value="RAP"/>
    <property type="match status" value="1"/>
</dbReference>
<evidence type="ECO:0000313" key="4">
    <source>
        <dbReference type="Ensembl" id="ENSSMAP00000011320.2"/>
    </source>
</evidence>
<sequence length="599" mass="67622">FLNVRLFFFHLVDYRRLHGRTRGLRSNRHAQQQSAPRVWFTGHSQTHLHASVVRPVRFYSQGGVPSEDSEQRESAVAAAGQAKRGSPFLGRLRQCDSLSGALDLTSQYAPTGGQISKCLVRMWAIIKKMPDEQQRSELQLLFAHPAFDKLLQNAMKSVAHMRNEEVVFCLLAMVKLGVPQRSRVVQTFLRGCQEKLNDFDHRSLSVLTLCLTHMPSSPNVNAIREGMRLIVETRHPQIQEVAVLNTMIGYAGEGCPIRKALTISDQFSFPNSQSMIFTMAKIGFNSKPLLEICSKNITENIHRIPVNRLLMLLLSCKELNYRDMDLLTAISDYVASTLDILSNKQVMLFLTVFHHLFFCPASLMEAYAEKVIASPDALTLQDLLCVLKVYSSLNCDLQHHRQQFLDSLSHVLDFYVPEMSRLTLLKAVFFLCQLGQFPSAPLEQLLQSSTIEELNGKNHSTHIHKHARLDLCLRLDRPPLPRPLSVPPSVLEDPTPSSPSVNKVLSQGLQSVMVNQADAMLQEMVMVENFYLIGKRRIAVLNIKYSALCYGTSNPRGALAVKIRHLKILGYNPILVSEQELLSVSEENRTEFLRGLIFP</sequence>
<dbReference type="Pfam" id="PF06743">
    <property type="entry name" value="FAST_1"/>
    <property type="match status" value="1"/>
</dbReference>
<evidence type="ECO:0000313" key="5">
    <source>
        <dbReference type="Proteomes" id="UP000694558"/>
    </source>
</evidence>
<dbReference type="GO" id="GO:0003723">
    <property type="term" value="F:RNA binding"/>
    <property type="evidence" value="ECO:0007669"/>
    <property type="project" value="TreeGrafter"/>
</dbReference>